<keyword evidence="3" id="KW-1185">Reference proteome</keyword>
<keyword evidence="1" id="KW-0732">Signal</keyword>
<dbReference type="AlphaFoldDB" id="A0A7Z2VZ76"/>
<dbReference type="SUPFAM" id="SSF51905">
    <property type="entry name" value="FAD/NAD(P)-binding domain"/>
    <property type="match status" value="1"/>
</dbReference>
<dbReference type="EMBL" id="CP051685">
    <property type="protein sequence ID" value="QJE02138.1"/>
    <property type="molecule type" value="Genomic_DNA"/>
</dbReference>
<name>A0A7Z2VZ76_9BURK</name>
<evidence type="ECO:0000313" key="2">
    <source>
        <dbReference type="EMBL" id="QJE02138.1"/>
    </source>
</evidence>
<proteinExistence type="predicted"/>
<dbReference type="Proteomes" id="UP000502415">
    <property type="component" value="Chromosome"/>
</dbReference>
<gene>
    <name evidence="2" type="ORF">HH212_20700</name>
</gene>
<evidence type="ECO:0000256" key="1">
    <source>
        <dbReference type="SAM" id="SignalP"/>
    </source>
</evidence>
<protein>
    <submittedName>
        <fullName evidence="2">NAD(P)-binding protein</fullName>
    </submittedName>
</protein>
<dbReference type="Gene3D" id="3.50.50.60">
    <property type="entry name" value="FAD/NAD(P)-binding domain"/>
    <property type="match status" value="1"/>
</dbReference>
<reference evidence="2 3" key="1">
    <citation type="submission" date="2020-04" db="EMBL/GenBank/DDBJ databases">
        <title>Genome sequencing of novel species.</title>
        <authorList>
            <person name="Heo J."/>
            <person name="Kim S.-J."/>
            <person name="Kim J.-S."/>
            <person name="Hong S.-B."/>
            <person name="Kwon S.-W."/>
        </authorList>
    </citation>
    <scope>NUCLEOTIDE SEQUENCE [LARGE SCALE GENOMIC DNA]</scope>
    <source>
        <strain evidence="2 3">GN2-R2</strain>
    </source>
</reference>
<sequence>MDRRSFVKSAAGAGLAGLGGAAAFAAWQEITPSVLYPGRAEGHFLRDLANTGAVLPPPAETVTTDVAILGSGVAGLSAAWALGRAGLRGMLMVDGPQPDGNAAGGHFGSGDTMLEYPTGAHYLPLPSPESRHVRAMLHDLGIIQGDPYGERPVYDERFILHGPEERLLYRGAWQDGFLPTAGVPDWELREHRRFFAEVERLRSARGEDGRRAFVFPTVLSSDDARWQALDRITLKQWLDRQGYRAPSLHWYLNYCCRDDYGTRYDRVSAWAGLHYYCSRWGKAANSADGAWLTWPGGLAPLARQLAARSGIERRAGTVVSVKRTGAGVEALCFTLEGAPGRPLARTYLVKARKAICAMPLYVAARVVDDIAQLGFDARRHTPAYAPWLVANFLMRDFPRELPQAPLSWDNVVYGEPGLGYVVSTHQDIRVTPPDKTVFTAYVALSDRTPEDARRWLQAASPRELVELASRDLESAYGWAFAPCVERVEITLRGHAMAEPLPGFRANAGLRALREADGPLLFAHADLSGFSVFEEAAWWGIQAADKALG</sequence>
<feature type="signal peptide" evidence="1">
    <location>
        <begin position="1"/>
        <end position="25"/>
    </location>
</feature>
<dbReference type="InterPro" id="IPR006311">
    <property type="entry name" value="TAT_signal"/>
</dbReference>
<accession>A0A7Z2VZ76</accession>
<dbReference type="RefSeq" id="WP_170204225.1">
    <property type="nucleotide sequence ID" value="NZ_CP051685.1"/>
</dbReference>
<dbReference type="Pfam" id="PF13450">
    <property type="entry name" value="NAD_binding_8"/>
    <property type="match status" value="1"/>
</dbReference>
<dbReference type="InterPro" id="IPR036188">
    <property type="entry name" value="FAD/NAD-bd_sf"/>
</dbReference>
<dbReference type="PROSITE" id="PS51318">
    <property type="entry name" value="TAT"/>
    <property type="match status" value="1"/>
</dbReference>
<organism evidence="2 3">
    <name type="scientific">Massilia forsythiae</name>
    <dbReference type="NCBI Taxonomy" id="2728020"/>
    <lineage>
        <taxon>Bacteria</taxon>
        <taxon>Pseudomonadati</taxon>
        <taxon>Pseudomonadota</taxon>
        <taxon>Betaproteobacteria</taxon>
        <taxon>Burkholderiales</taxon>
        <taxon>Oxalobacteraceae</taxon>
        <taxon>Telluria group</taxon>
        <taxon>Massilia</taxon>
    </lineage>
</organism>
<feature type="chain" id="PRO_5031090288" evidence="1">
    <location>
        <begin position="26"/>
        <end position="548"/>
    </location>
</feature>
<dbReference type="KEGG" id="mfy:HH212_20700"/>
<evidence type="ECO:0000313" key="3">
    <source>
        <dbReference type="Proteomes" id="UP000502415"/>
    </source>
</evidence>